<dbReference type="RefSeq" id="WP_380798758.1">
    <property type="nucleotide sequence ID" value="NZ_JBHRVU010000005.1"/>
</dbReference>
<gene>
    <name evidence="1" type="ORF">ACFOKF_22180</name>
</gene>
<proteinExistence type="predicted"/>
<keyword evidence="2" id="KW-1185">Reference proteome</keyword>
<evidence type="ECO:0000313" key="2">
    <source>
        <dbReference type="Proteomes" id="UP001595681"/>
    </source>
</evidence>
<dbReference type="EMBL" id="JBHRVU010000005">
    <property type="protein sequence ID" value="MFC3443861.1"/>
    <property type="molecule type" value="Genomic_DNA"/>
</dbReference>
<dbReference type="Proteomes" id="UP001595681">
    <property type="component" value="Unassembled WGS sequence"/>
</dbReference>
<name>A0ABV7NNY0_9SPHN</name>
<reference evidence="2" key="1">
    <citation type="journal article" date="2019" name="Int. J. Syst. Evol. Microbiol.">
        <title>The Global Catalogue of Microorganisms (GCM) 10K type strain sequencing project: providing services to taxonomists for standard genome sequencing and annotation.</title>
        <authorList>
            <consortium name="The Broad Institute Genomics Platform"/>
            <consortium name="The Broad Institute Genome Sequencing Center for Infectious Disease"/>
            <person name="Wu L."/>
            <person name="Ma J."/>
        </authorList>
    </citation>
    <scope>NUCLEOTIDE SEQUENCE [LARGE SCALE GENOMIC DNA]</scope>
    <source>
        <strain evidence="2">CCM 7491</strain>
    </source>
</reference>
<comment type="caution">
    <text evidence="1">The sequence shown here is derived from an EMBL/GenBank/DDBJ whole genome shotgun (WGS) entry which is preliminary data.</text>
</comment>
<sequence length="234" mass="26227">MTDAMTPGAPLRLYSQTPFDERGNFHYQGDLHQSGEELTAISGRIARHLAVQFPEMKFAITTERFAGGRKITAEILDAPTELTSREAQNGILEAVRDQMERFGFTRSNIYQDFHSCAFFCEARIGQAYWSALGERRGRKNPVEPIIPLAAFKKWLKAGDSLKLVYAPTGHRALGTTRTVTKVRSGDLILEGKSYLSFLRASAFACDGRLVRISMGSEQDPNAHLLYEWHQQKAA</sequence>
<evidence type="ECO:0000313" key="1">
    <source>
        <dbReference type="EMBL" id="MFC3443861.1"/>
    </source>
</evidence>
<accession>A0ABV7NNY0</accession>
<organism evidence="1 2">
    <name type="scientific">Sphingobium rhizovicinum</name>
    <dbReference type="NCBI Taxonomy" id="432308"/>
    <lineage>
        <taxon>Bacteria</taxon>
        <taxon>Pseudomonadati</taxon>
        <taxon>Pseudomonadota</taxon>
        <taxon>Alphaproteobacteria</taxon>
        <taxon>Sphingomonadales</taxon>
        <taxon>Sphingomonadaceae</taxon>
        <taxon>Sphingobium</taxon>
    </lineage>
</organism>
<protein>
    <submittedName>
        <fullName evidence="1">Uncharacterized protein</fullName>
    </submittedName>
</protein>